<sequence length="281" mass="30888">MEFIRLLPEERFASDSSIAMENFDRRESSIPFRDYRAGSISLPPLPTSNRPTVSRTNSASRTSPVVIKRDSTAYMMNALLADTTRANSPFRRCASSTATHTPNVSPGSSRRPSQEHYTSIMSPTQIQKAKALARIRLEAVSDNLAQHGRGKQIPPSFAKTMHNFVELASIGAILLEDDTRRDSCTSSSSSDELYEEAPPGVSATVAKLIIGDAQQEFDKVETAMGHVDMKSAKDHARRLLAKLGVILKDASLLGVNYVGLNESEFKWLVEMRASCKDILAL</sequence>
<protein>
    <submittedName>
        <fullName evidence="2">Uncharacterized protein</fullName>
    </submittedName>
</protein>
<feature type="compositionally biased region" description="Polar residues" evidence="1">
    <location>
        <begin position="47"/>
        <end position="63"/>
    </location>
</feature>
<gene>
    <name evidence="2" type="ORF">LECACI_7A000539</name>
</gene>
<feature type="region of interest" description="Disordered" evidence="1">
    <location>
        <begin position="41"/>
        <end position="63"/>
    </location>
</feature>
<proteinExistence type="predicted"/>
<evidence type="ECO:0000313" key="2">
    <source>
        <dbReference type="EMBL" id="CAK3778820.1"/>
    </source>
</evidence>
<reference evidence="2" key="1">
    <citation type="submission" date="2023-11" db="EMBL/GenBank/DDBJ databases">
        <authorList>
            <person name="Alioto T."/>
            <person name="Alioto T."/>
            <person name="Gomez Garrido J."/>
        </authorList>
    </citation>
    <scope>NUCLEOTIDE SEQUENCE</scope>
</reference>
<organism evidence="2 3">
    <name type="scientific">Lecanosticta acicola</name>
    <dbReference type="NCBI Taxonomy" id="111012"/>
    <lineage>
        <taxon>Eukaryota</taxon>
        <taxon>Fungi</taxon>
        <taxon>Dikarya</taxon>
        <taxon>Ascomycota</taxon>
        <taxon>Pezizomycotina</taxon>
        <taxon>Dothideomycetes</taxon>
        <taxon>Dothideomycetidae</taxon>
        <taxon>Mycosphaerellales</taxon>
        <taxon>Mycosphaerellaceae</taxon>
        <taxon>Lecanosticta</taxon>
    </lineage>
</organism>
<dbReference type="EMBL" id="CAVMBE010000002">
    <property type="protein sequence ID" value="CAK3778820.1"/>
    <property type="molecule type" value="Genomic_DNA"/>
</dbReference>
<feature type="compositionally biased region" description="Polar residues" evidence="1">
    <location>
        <begin position="94"/>
        <end position="124"/>
    </location>
</feature>
<keyword evidence="3" id="KW-1185">Reference proteome</keyword>
<name>A0AAI8W1E6_9PEZI</name>
<feature type="region of interest" description="Disordered" evidence="1">
    <location>
        <begin position="93"/>
        <end position="124"/>
    </location>
</feature>
<accession>A0AAI8W1E6</accession>
<comment type="caution">
    <text evidence="2">The sequence shown here is derived from an EMBL/GenBank/DDBJ whole genome shotgun (WGS) entry which is preliminary data.</text>
</comment>
<evidence type="ECO:0000256" key="1">
    <source>
        <dbReference type="SAM" id="MobiDB-lite"/>
    </source>
</evidence>
<dbReference type="Proteomes" id="UP001296104">
    <property type="component" value="Unassembled WGS sequence"/>
</dbReference>
<dbReference type="AlphaFoldDB" id="A0AAI8W1E6"/>
<evidence type="ECO:0000313" key="3">
    <source>
        <dbReference type="Proteomes" id="UP001296104"/>
    </source>
</evidence>